<sequence length="248" mass="28324">MVRDVSSLETMPPTCTWKKKSLVLVYLDNDINDGFIADEDKFFITAALIDRKDVNDESYNMYQRNPSGHSTSCKLNRKKTLASNDNTIKTGQRCLLMAKGTATTKTWRDPKRESEVVNNHNLEPMTRRISNTKICVALSNPSAVDDLISSSRLLRSSSGTKHIYINHDLSKRQAEKGLIRPFRMALANVRSLQNKRNDLNVFLSEYDPNIFQLSKHGFHQKIVTNCFYLLVSVLLEKTVERVVVVWLS</sequence>
<evidence type="ECO:0000313" key="3">
    <source>
        <dbReference type="Proteomes" id="UP000015101"/>
    </source>
</evidence>
<reference evidence="1 3" key="2">
    <citation type="journal article" date="2013" name="Nature">
        <title>Insights into bilaterian evolution from three spiralian genomes.</title>
        <authorList>
            <person name="Simakov O."/>
            <person name="Marletaz F."/>
            <person name="Cho S.J."/>
            <person name="Edsinger-Gonzales E."/>
            <person name="Havlak P."/>
            <person name="Hellsten U."/>
            <person name="Kuo D.H."/>
            <person name="Larsson T."/>
            <person name="Lv J."/>
            <person name="Arendt D."/>
            <person name="Savage R."/>
            <person name="Osoegawa K."/>
            <person name="de Jong P."/>
            <person name="Grimwood J."/>
            <person name="Chapman J.A."/>
            <person name="Shapiro H."/>
            <person name="Aerts A."/>
            <person name="Otillar R.P."/>
            <person name="Terry A.Y."/>
            <person name="Boore J.L."/>
            <person name="Grigoriev I.V."/>
            <person name="Lindberg D.R."/>
            <person name="Seaver E.C."/>
            <person name="Weisblat D.A."/>
            <person name="Putnam N.H."/>
            <person name="Rokhsar D.S."/>
        </authorList>
    </citation>
    <scope>NUCLEOTIDE SEQUENCE</scope>
</reference>
<dbReference type="CTD" id="20204421"/>
<protein>
    <submittedName>
        <fullName evidence="1 2">Uncharacterized protein</fullName>
    </submittedName>
</protein>
<dbReference type="GeneID" id="20204421"/>
<dbReference type="HOGENOM" id="CLU_1121135_0_0_1"/>
<dbReference type="EMBL" id="KB096551">
    <property type="protein sequence ID" value="ESO04083.1"/>
    <property type="molecule type" value="Genomic_DNA"/>
</dbReference>
<dbReference type="EnsemblMetazoa" id="HelroT173160">
    <property type="protein sequence ID" value="HelroP173160"/>
    <property type="gene ID" value="HelroG173160"/>
</dbReference>
<dbReference type="OrthoDB" id="6231910at2759"/>
<proteinExistence type="predicted"/>
<dbReference type="Proteomes" id="UP000015101">
    <property type="component" value="Unassembled WGS sequence"/>
</dbReference>
<accession>T1F6H2</accession>
<dbReference type="KEGG" id="hro:HELRODRAFT_173160"/>
<reference evidence="3" key="1">
    <citation type="submission" date="2012-12" db="EMBL/GenBank/DDBJ databases">
        <authorList>
            <person name="Hellsten U."/>
            <person name="Grimwood J."/>
            <person name="Chapman J.A."/>
            <person name="Shapiro H."/>
            <person name="Aerts A."/>
            <person name="Otillar R.P."/>
            <person name="Terry A.Y."/>
            <person name="Boore J.L."/>
            <person name="Simakov O."/>
            <person name="Marletaz F."/>
            <person name="Cho S.-J."/>
            <person name="Edsinger-Gonzales E."/>
            <person name="Havlak P."/>
            <person name="Kuo D.-H."/>
            <person name="Larsson T."/>
            <person name="Lv J."/>
            <person name="Arendt D."/>
            <person name="Savage R."/>
            <person name="Osoegawa K."/>
            <person name="de Jong P."/>
            <person name="Lindberg D.R."/>
            <person name="Seaver E.C."/>
            <person name="Weisblat D.A."/>
            <person name="Putnam N.H."/>
            <person name="Grigoriev I.V."/>
            <person name="Rokhsar D.S."/>
        </authorList>
    </citation>
    <scope>NUCLEOTIDE SEQUENCE</scope>
</reference>
<evidence type="ECO:0000313" key="1">
    <source>
        <dbReference type="EMBL" id="ESO04083.1"/>
    </source>
</evidence>
<dbReference type="EMBL" id="AMQM01004467">
    <property type="status" value="NOT_ANNOTATED_CDS"/>
    <property type="molecule type" value="Genomic_DNA"/>
</dbReference>
<organism evidence="2 3">
    <name type="scientific">Helobdella robusta</name>
    <name type="common">Californian leech</name>
    <dbReference type="NCBI Taxonomy" id="6412"/>
    <lineage>
        <taxon>Eukaryota</taxon>
        <taxon>Metazoa</taxon>
        <taxon>Spiralia</taxon>
        <taxon>Lophotrochozoa</taxon>
        <taxon>Annelida</taxon>
        <taxon>Clitellata</taxon>
        <taxon>Hirudinea</taxon>
        <taxon>Rhynchobdellida</taxon>
        <taxon>Glossiphoniidae</taxon>
        <taxon>Helobdella</taxon>
    </lineage>
</organism>
<gene>
    <name evidence="2" type="primary">20204421</name>
    <name evidence="1" type="ORF">HELRODRAFT_173160</name>
</gene>
<evidence type="ECO:0000313" key="2">
    <source>
        <dbReference type="EnsemblMetazoa" id="HelroP173160"/>
    </source>
</evidence>
<dbReference type="RefSeq" id="XP_009018019.1">
    <property type="nucleotide sequence ID" value="XM_009019771.1"/>
</dbReference>
<keyword evidence="3" id="KW-1185">Reference proteome</keyword>
<reference evidence="2" key="3">
    <citation type="submission" date="2015-06" db="UniProtKB">
        <authorList>
            <consortium name="EnsemblMetazoa"/>
        </authorList>
    </citation>
    <scope>IDENTIFICATION</scope>
</reference>
<dbReference type="InParanoid" id="T1F6H2"/>
<name>T1F6H2_HELRO</name>
<dbReference type="AlphaFoldDB" id="T1F6H2"/>